<evidence type="ECO:0000256" key="4">
    <source>
        <dbReference type="ARBA" id="ARBA00022655"/>
    </source>
</evidence>
<keyword evidence="3 8" id="KW-0436">Ligase</keyword>
<protein>
    <recommendedName>
        <fullName evidence="8">Pantothenate synthetase</fullName>
        <shortName evidence="8">PS</shortName>
        <ecNumber evidence="8">6.3.2.1</ecNumber>
    </recommendedName>
    <alternativeName>
        <fullName evidence="8">Pantoate--beta-alanine ligase</fullName>
    </alternativeName>
    <alternativeName>
        <fullName evidence="8">Pantoate-activating enzyme</fullName>
    </alternativeName>
</protein>
<feature type="binding site" evidence="8">
    <location>
        <position position="173"/>
    </location>
    <ligand>
        <name>ATP</name>
        <dbReference type="ChEBI" id="CHEBI:30616"/>
    </ligand>
</feature>
<evidence type="ECO:0000256" key="6">
    <source>
        <dbReference type="ARBA" id="ARBA00022840"/>
    </source>
</evidence>
<comment type="caution">
    <text evidence="9">The sequence shown here is derived from an EMBL/GenBank/DDBJ whole genome shotgun (WGS) entry which is preliminary data.</text>
</comment>
<proteinExistence type="inferred from homology"/>
<name>A0A660SHG8_UNCW3</name>
<dbReference type="InterPro" id="IPR004821">
    <property type="entry name" value="Cyt_trans-like"/>
</dbReference>
<dbReference type="SUPFAM" id="SSF52374">
    <property type="entry name" value="Nucleotidylyl transferase"/>
    <property type="match status" value="1"/>
</dbReference>
<dbReference type="InterPro" id="IPR003721">
    <property type="entry name" value="Pantoate_ligase"/>
</dbReference>
<dbReference type="PANTHER" id="PTHR21299">
    <property type="entry name" value="CYTIDYLATE KINASE/PANTOATE-BETA-ALANINE LIGASE"/>
    <property type="match status" value="1"/>
</dbReference>
<dbReference type="CDD" id="cd00560">
    <property type="entry name" value="PanC"/>
    <property type="match status" value="1"/>
</dbReference>
<dbReference type="NCBIfam" id="TIGR00018">
    <property type="entry name" value="panC"/>
    <property type="match status" value="1"/>
</dbReference>
<evidence type="ECO:0000256" key="7">
    <source>
        <dbReference type="ARBA" id="ARBA00048258"/>
    </source>
</evidence>
<evidence type="ECO:0000256" key="5">
    <source>
        <dbReference type="ARBA" id="ARBA00022741"/>
    </source>
</evidence>
<feature type="binding site" evidence="8">
    <location>
        <position position="60"/>
    </location>
    <ligand>
        <name>beta-alanine</name>
        <dbReference type="ChEBI" id="CHEBI:57966"/>
    </ligand>
</feature>
<evidence type="ECO:0000313" key="10">
    <source>
        <dbReference type="Proteomes" id="UP000268469"/>
    </source>
</evidence>
<dbReference type="AlphaFoldDB" id="A0A660SHG8"/>
<dbReference type="Proteomes" id="UP000268469">
    <property type="component" value="Unassembled WGS sequence"/>
</dbReference>
<dbReference type="HAMAP" id="MF_00158">
    <property type="entry name" value="PanC"/>
    <property type="match status" value="1"/>
</dbReference>
<comment type="subcellular location">
    <subcellularLocation>
        <location evidence="8">Cytoplasm</location>
    </subcellularLocation>
</comment>
<gene>
    <name evidence="8" type="primary">panC</name>
    <name evidence="9" type="ORF">DRP53_06365</name>
</gene>
<evidence type="ECO:0000256" key="3">
    <source>
        <dbReference type="ARBA" id="ARBA00022598"/>
    </source>
</evidence>
<dbReference type="GO" id="GO:0005524">
    <property type="term" value="F:ATP binding"/>
    <property type="evidence" value="ECO:0007669"/>
    <property type="project" value="UniProtKB-KW"/>
</dbReference>
<evidence type="ECO:0000256" key="2">
    <source>
        <dbReference type="ARBA" id="ARBA00009256"/>
    </source>
</evidence>
<dbReference type="GO" id="GO:0015940">
    <property type="term" value="P:pantothenate biosynthetic process"/>
    <property type="evidence" value="ECO:0007669"/>
    <property type="project" value="UniProtKB-UniRule"/>
</dbReference>
<dbReference type="EC" id="6.3.2.1" evidence="8"/>
<dbReference type="InterPro" id="IPR042176">
    <property type="entry name" value="Pantoate_ligase_C"/>
</dbReference>
<sequence>MIVIREKDKLREIIRKVKGEKKIGFVPTMGYLHEGHLSLIRLARERCEFLVVSIYVNPTQFGPEEDYQEYPRDLARDLELLQREGVDLVFAPDNLYNPDHSTFVVEEELSQYLCGPFRPGHFRGVTTVVTKLFHLIEPDLAVFGAKDYQQAKIIERMVRDLDFDVELLIGPTIREGDGLAMSSRNEYLNPEERKRAIVLYRSLIRARELIEGGEKDPEVITDQMSKMIEREGGKIEYIEIVDPESLQPLKRIEGSALIALAVRIGKTRLIDNLLYRGQNGNR</sequence>
<evidence type="ECO:0000256" key="8">
    <source>
        <dbReference type="HAMAP-Rule" id="MF_00158"/>
    </source>
</evidence>
<dbReference type="Gene3D" id="3.30.1300.10">
    <property type="entry name" value="Pantoate-beta-alanine ligase, C-terminal domain"/>
    <property type="match status" value="1"/>
</dbReference>
<organism evidence="9 10">
    <name type="scientific">candidate division WOR-3 bacterium</name>
    <dbReference type="NCBI Taxonomy" id="2052148"/>
    <lineage>
        <taxon>Bacteria</taxon>
        <taxon>Bacteria division WOR-3</taxon>
    </lineage>
</organism>
<feature type="binding site" evidence="8">
    <location>
        <begin position="144"/>
        <end position="147"/>
    </location>
    <ligand>
        <name>ATP</name>
        <dbReference type="ChEBI" id="CHEBI:30616"/>
    </ligand>
</feature>
<dbReference type="NCBIfam" id="TIGR00125">
    <property type="entry name" value="cyt_tran_rel"/>
    <property type="match status" value="1"/>
</dbReference>
<keyword evidence="5 8" id="KW-0547">Nucleotide-binding</keyword>
<feature type="binding site" evidence="8">
    <location>
        <begin position="181"/>
        <end position="184"/>
    </location>
    <ligand>
        <name>ATP</name>
        <dbReference type="ChEBI" id="CHEBI:30616"/>
    </ligand>
</feature>
<feature type="binding site" evidence="8">
    <location>
        <position position="150"/>
    </location>
    <ligand>
        <name>(R)-pantoate</name>
        <dbReference type="ChEBI" id="CHEBI:15980"/>
    </ligand>
</feature>
<reference evidence="9 10" key="1">
    <citation type="submission" date="2018-06" db="EMBL/GenBank/DDBJ databases">
        <title>Extensive metabolic versatility and redundancy in microbially diverse, dynamic hydrothermal sediments.</title>
        <authorList>
            <person name="Dombrowski N."/>
            <person name="Teske A."/>
            <person name="Baker B.J."/>
        </authorList>
    </citation>
    <scope>NUCLEOTIDE SEQUENCE [LARGE SCALE GENOMIC DNA]</scope>
    <source>
        <strain evidence="9">B36_G15</strain>
    </source>
</reference>
<comment type="subunit">
    <text evidence="8">Homodimer.</text>
</comment>
<dbReference type="PANTHER" id="PTHR21299:SF1">
    <property type="entry name" value="PANTOATE--BETA-ALANINE LIGASE"/>
    <property type="match status" value="1"/>
</dbReference>
<comment type="miscellaneous">
    <text evidence="8">The reaction proceeds by a bi uni uni bi ping pong mechanism.</text>
</comment>
<comment type="pathway">
    <text evidence="1 8">Cofactor biosynthesis; (R)-pantothenate biosynthesis; (R)-pantothenate from (R)-pantoate and beta-alanine: step 1/1.</text>
</comment>
<dbReference type="UniPathway" id="UPA00028">
    <property type="reaction ID" value="UER00005"/>
</dbReference>
<comment type="similarity">
    <text evidence="2 8">Belongs to the pantothenate synthetase family.</text>
</comment>
<keyword evidence="6 8" id="KW-0067">ATP-binding</keyword>
<feature type="binding site" evidence="8">
    <location>
        <begin position="29"/>
        <end position="36"/>
    </location>
    <ligand>
        <name>ATP</name>
        <dbReference type="ChEBI" id="CHEBI:30616"/>
    </ligand>
</feature>
<evidence type="ECO:0000256" key="1">
    <source>
        <dbReference type="ARBA" id="ARBA00004990"/>
    </source>
</evidence>
<feature type="binding site" evidence="8">
    <location>
        <position position="60"/>
    </location>
    <ligand>
        <name>(R)-pantoate</name>
        <dbReference type="ChEBI" id="CHEBI:15980"/>
    </ligand>
</feature>
<dbReference type="FunFam" id="3.30.1300.10:FF:000001">
    <property type="entry name" value="Pantothenate synthetase"/>
    <property type="match status" value="1"/>
</dbReference>
<keyword evidence="8" id="KW-0963">Cytoplasm</keyword>
<accession>A0A660SHG8</accession>
<dbReference type="InterPro" id="IPR014729">
    <property type="entry name" value="Rossmann-like_a/b/a_fold"/>
</dbReference>
<feature type="active site" description="Proton donor" evidence="8">
    <location>
        <position position="36"/>
    </location>
</feature>
<evidence type="ECO:0000313" key="9">
    <source>
        <dbReference type="EMBL" id="RKX70022.1"/>
    </source>
</evidence>
<dbReference type="Pfam" id="PF02569">
    <property type="entry name" value="Pantoate_ligase"/>
    <property type="match status" value="1"/>
</dbReference>
<keyword evidence="4 8" id="KW-0566">Pantothenate biosynthesis</keyword>
<comment type="catalytic activity">
    <reaction evidence="7 8">
        <text>(R)-pantoate + beta-alanine + ATP = (R)-pantothenate + AMP + diphosphate + H(+)</text>
        <dbReference type="Rhea" id="RHEA:10912"/>
        <dbReference type="ChEBI" id="CHEBI:15378"/>
        <dbReference type="ChEBI" id="CHEBI:15980"/>
        <dbReference type="ChEBI" id="CHEBI:29032"/>
        <dbReference type="ChEBI" id="CHEBI:30616"/>
        <dbReference type="ChEBI" id="CHEBI:33019"/>
        <dbReference type="ChEBI" id="CHEBI:57966"/>
        <dbReference type="ChEBI" id="CHEBI:456215"/>
        <dbReference type="EC" id="6.3.2.1"/>
    </reaction>
</comment>
<comment type="function">
    <text evidence="8">Catalyzes the condensation of pantoate with beta-alanine in an ATP-dependent reaction via a pantoyl-adenylate intermediate.</text>
</comment>
<dbReference type="Gene3D" id="3.40.50.620">
    <property type="entry name" value="HUPs"/>
    <property type="match status" value="1"/>
</dbReference>
<dbReference type="EMBL" id="QNBE01000055">
    <property type="protein sequence ID" value="RKX70022.1"/>
    <property type="molecule type" value="Genomic_DNA"/>
</dbReference>
<dbReference type="GO" id="GO:0005829">
    <property type="term" value="C:cytosol"/>
    <property type="evidence" value="ECO:0007669"/>
    <property type="project" value="TreeGrafter"/>
</dbReference>
<dbReference type="GO" id="GO:0004592">
    <property type="term" value="F:pantoate-beta-alanine ligase activity"/>
    <property type="evidence" value="ECO:0007669"/>
    <property type="project" value="UniProtKB-UniRule"/>
</dbReference>